<name>X1S934_9ZZZZ</name>
<feature type="transmembrane region" description="Helical" evidence="1">
    <location>
        <begin position="62"/>
        <end position="83"/>
    </location>
</feature>
<feature type="non-terminal residue" evidence="2">
    <location>
        <position position="188"/>
    </location>
</feature>
<dbReference type="PANTHER" id="PTHR37422">
    <property type="entry name" value="TEICHURONIC ACID BIOSYNTHESIS PROTEIN TUAE"/>
    <property type="match status" value="1"/>
</dbReference>
<comment type="caution">
    <text evidence="2">The sequence shown here is derived from an EMBL/GenBank/DDBJ whole genome shotgun (WGS) entry which is preliminary data.</text>
</comment>
<feature type="transmembrane region" description="Helical" evidence="1">
    <location>
        <begin position="118"/>
        <end position="137"/>
    </location>
</feature>
<keyword evidence="1" id="KW-1133">Transmembrane helix</keyword>
<dbReference type="EMBL" id="BARW01020241">
    <property type="protein sequence ID" value="GAI89547.1"/>
    <property type="molecule type" value="Genomic_DNA"/>
</dbReference>
<gene>
    <name evidence="2" type="ORF">S12H4_34235</name>
</gene>
<dbReference type="PANTHER" id="PTHR37422:SF13">
    <property type="entry name" value="LIPOPOLYSACCHARIDE BIOSYNTHESIS PROTEIN PA4999-RELATED"/>
    <property type="match status" value="1"/>
</dbReference>
<accession>X1S934</accession>
<sequence length="188" mass="21078">MLRSRPPIGLSPDPLHSLRPLIGYGPEMMGGIFPAVYSPRLGHIEDRNALADRAHNHLLDLLIMNGALGLLAYLLLIGSFFYYGISLIWRTESSSIQLTLIALLSAVFAHFVEIQVGIALVTTQMLLWLYVALLVVVHRFETSPMEEQVEPIALASLDMKMNLRDPNVRWLIYSLITAFILIFFATTT</sequence>
<proteinExistence type="predicted"/>
<evidence type="ECO:0000313" key="2">
    <source>
        <dbReference type="EMBL" id="GAI89547.1"/>
    </source>
</evidence>
<organism evidence="2">
    <name type="scientific">marine sediment metagenome</name>
    <dbReference type="NCBI Taxonomy" id="412755"/>
    <lineage>
        <taxon>unclassified sequences</taxon>
        <taxon>metagenomes</taxon>
        <taxon>ecological metagenomes</taxon>
    </lineage>
</organism>
<reference evidence="2" key="1">
    <citation type="journal article" date="2014" name="Front. Microbiol.">
        <title>High frequency of phylogenetically diverse reductive dehalogenase-homologous genes in deep subseafloor sedimentary metagenomes.</title>
        <authorList>
            <person name="Kawai M."/>
            <person name="Futagami T."/>
            <person name="Toyoda A."/>
            <person name="Takaki Y."/>
            <person name="Nishi S."/>
            <person name="Hori S."/>
            <person name="Arai W."/>
            <person name="Tsubouchi T."/>
            <person name="Morono Y."/>
            <person name="Uchiyama I."/>
            <person name="Ito T."/>
            <person name="Fujiyama A."/>
            <person name="Inagaki F."/>
            <person name="Takami H."/>
        </authorList>
    </citation>
    <scope>NUCLEOTIDE SEQUENCE</scope>
    <source>
        <strain evidence="2">Expedition CK06-06</strain>
    </source>
</reference>
<feature type="transmembrane region" description="Helical" evidence="1">
    <location>
        <begin position="170"/>
        <end position="187"/>
    </location>
</feature>
<dbReference type="InterPro" id="IPR051533">
    <property type="entry name" value="WaaL-like"/>
</dbReference>
<protein>
    <recommendedName>
        <fullName evidence="3">O-antigen polymerase</fullName>
    </recommendedName>
</protein>
<dbReference type="AlphaFoldDB" id="X1S934"/>
<feature type="transmembrane region" description="Helical" evidence="1">
    <location>
        <begin position="95"/>
        <end position="112"/>
    </location>
</feature>
<keyword evidence="1" id="KW-0472">Membrane</keyword>
<evidence type="ECO:0000256" key="1">
    <source>
        <dbReference type="SAM" id="Phobius"/>
    </source>
</evidence>
<evidence type="ECO:0008006" key="3">
    <source>
        <dbReference type="Google" id="ProtNLM"/>
    </source>
</evidence>
<keyword evidence="1" id="KW-0812">Transmembrane</keyword>